<dbReference type="OrthoDB" id="9789109at2"/>
<evidence type="ECO:0000313" key="2">
    <source>
        <dbReference type="Proteomes" id="UP000275456"/>
    </source>
</evidence>
<dbReference type="InterPro" id="IPR007438">
    <property type="entry name" value="DUF488"/>
</dbReference>
<dbReference type="Pfam" id="PF04343">
    <property type="entry name" value="DUF488"/>
    <property type="match status" value="1"/>
</dbReference>
<comment type="caution">
    <text evidence="1">The sequence shown here is derived from an EMBL/GenBank/DDBJ whole genome shotgun (WGS) entry which is preliminary data.</text>
</comment>
<protein>
    <submittedName>
        <fullName evidence="1">Uncharacterized protein DUF488</fullName>
    </submittedName>
</protein>
<dbReference type="PANTHER" id="PTHR39337">
    <property type="entry name" value="BLR5642 PROTEIN"/>
    <property type="match status" value="1"/>
</dbReference>
<dbReference type="RefSeq" id="WP_123697169.1">
    <property type="nucleotide sequence ID" value="NZ_RKHJ01000001.1"/>
</dbReference>
<accession>A0A3N2AT19</accession>
<name>A0A3N2AT19_9MICO</name>
<dbReference type="PANTHER" id="PTHR39337:SF1">
    <property type="entry name" value="BLR5642 PROTEIN"/>
    <property type="match status" value="1"/>
</dbReference>
<keyword evidence="2" id="KW-1185">Reference proteome</keyword>
<dbReference type="EMBL" id="RKHJ01000001">
    <property type="protein sequence ID" value="ROR66160.1"/>
    <property type="molecule type" value="Genomic_DNA"/>
</dbReference>
<dbReference type="InterPro" id="IPR014519">
    <property type="entry name" value="UCP024492"/>
</dbReference>
<reference evidence="1 2" key="1">
    <citation type="submission" date="2018-11" db="EMBL/GenBank/DDBJ databases">
        <title>Sequencing the genomes of 1000 actinobacteria strains.</title>
        <authorList>
            <person name="Klenk H.-P."/>
        </authorList>
    </citation>
    <scope>NUCLEOTIDE SEQUENCE [LARGE SCALE GENOMIC DNA]</scope>
    <source>
        <strain evidence="1 2">DSM 9580</strain>
    </source>
</reference>
<dbReference type="AlphaFoldDB" id="A0A3N2AT19"/>
<organism evidence="1 2">
    <name type="scientific">Agrococcus jenensis</name>
    <dbReference type="NCBI Taxonomy" id="46353"/>
    <lineage>
        <taxon>Bacteria</taxon>
        <taxon>Bacillati</taxon>
        <taxon>Actinomycetota</taxon>
        <taxon>Actinomycetes</taxon>
        <taxon>Micrococcales</taxon>
        <taxon>Microbacteriaceae</taxon>
        <taxon>Agrococcus</taxon>
    </lineage>
</organism>
<dbReference type="Proteomes" id="UP000275456">
    <property type="component" value="Unassembled WGS sequence"/>
</dbReference>
<dbReference type="PIRSF" id="PIRSF024492">
    <property type="entry name" value="UCP024492"/>
    <property type="match status" value="1"/>
</dbReference>
<gene>
    <name evidence="1" type="ORF">EDD26_1537</name>
</gene>
<sequence length="197" mass="21572">MSRVLTIGHSTHSIERFIALLSERQVTAIADVRSVPASRFTPQFNREALSRALRAAGIAYVFLGSELGARSPVASDYCEGKVQYSRLASSATFASGVRRVIDGASRESVALMCSEQEPLDCHRTILVSRILAERGVGIGHIHGDGSVESHDDAMARLRKKHHLDGPSLIDTDDQLLERALELQEAEIAYVDKRLALH</sequence>
<proteinExistence type="predicted"/>
<evidence type="ECO:0000313" key="1">
    <source>
        <dbReference type="EMBL" id="ROR66160.1"/>
    </source>
</evidence>